<reference evidence="1 2" key="1">
    <citation type="submission" date="2016-10" db="EMBL/GenBank/DDBJ databases">
        <authorList>
            <person name="Varghese N."/>
            <person name="Submissions S."/>
        </authorList>
    </citation>
    <scope>NUCLEOTIDE SEQUENCE [LARGE SCALE GENOMIC DNA]</scope>
    <source>
        <strain evidence="1 2">LMG 21974</strain>
    </source>
</reference>
<dbReference type="PROSITE" id="PS00018">
    <property type="entry name" value="EF_HAND_1"/>
    <property type="match status" value="1"/>
</dbReference>
<gene>
    <name evidence="1" type="ORF">SAMN05216409_10148</name>
</gene>
<dbReference type="RefSeq" id="WP_074820853.1">
    <property type="nucleotide sequence ID" value="NZ_FOEV01000001.1"/>
</dbReference>
<evidence type="ECO:0000313" key="2">
    <source>
        <dbReference type="Proteomes" id="UP000183210"/>
    </source>
</evidence>
<evidence type="ECO:0000313" key="1">
    <source>
        <dbReference type="EMBL" id="SEP55915.1"/>
    </source>
</evidence>
<dbReference type="InterPro" id="IPR018247">
    <property type="entry name" value="EF_Hand_1_Ca_BS"/>
</dbReference>
<organism evidence="1 2">
    <name type="scientific">Pseudomonas lutea</name>
    <dbReference type="NCBI Taxonomy" id="243924"/>
    <lineage>
        <taxon>Bacteria</taxon>
        <taxon>Pseudomonadati</taxon>
        <taxon>Pseudomonadota</taxon>
        <taxon>Gammaproteobacteria</taxon>
        <taxon>Pseudomonadales</taxon>
        <taxon>Pseudomonadaceae</taxon>
        <taxon>Pseudomonas</taxon>
    </lineage>
</organism>
<dbReference type="AlphaFoldDB" id="A0A9X8M8C7"/>
<dbReference type="Proteomes" id="UP000183210">
    <property type="component" value="Unassembled WGS sequence"/>
</dbReference>
<proteinExistence type="predicted"/>
<sequence length="233" mass="27324">MIFNLEVLNNYPQDRKITVTETSPGSTTNKTRTWWRLDNILADQQGNKISGWLTEQSELTTRHSPWEWEGFDFISETPCNLDHLACHFDNSGQLDESEQADYAARIDLSDNGPIKERLYNIIDIDNDKKLTPEEIKIALAFPWSAQSISFLLTHYESEWFFSNEKWSELNKIIYKEELNNDWEIEKIRIESCSWWQSLARNLNFPQNAKIWHFHLHSLLANFSSKQSPVVRAG</sequence>
<dbReference type="GeneID" id="300265054"/>
<evidence type="ECO:0008006" key="3">
    <source>
        <dbReference type="Google" id="ProtNLM"/>
    </source>
</evidence>
<dbReference type="EMBL" id="FOEV01000001">
    <property type="protein sequence ID" value="SEP55915.1"/>
    <property type="molecule type" value="Genomic_DNA"/>
</dbReference>
<dbReference type="SUPFAM" id="SSF47473">
    <property type="entry name" value="EF-hand"/>
    <property type="match status" value="1"/>
</dbReference>
<dbReference type="InterPro" id="IPR011992">
    <property type="entry name" value="EF-hand-dom_pair"/>
</dbReference>
<name>A0A9X8M8C7_9PSED</name>
<comment type="caution">
    <text evidence="1">The sequence shown here is derived from an EMBL/GenBank/DDBJ whole genome shotgun (WGS) entry which is preliminary data.</text>
</comment>
<accession>A0A9X8M8C7</accession>
<protein>
    <recommendedName>
        <fullName evidence="3">EF-hand domain-containing protein</fullName>
    </recommendedName>
</protein>